<dbReference type="EMBL" id="QKRX01000001">
    <property type="protein sequence ID" value="RAU19768.1"/>
    <property type="molecule type" value="Genomic_DNA"/>
</dbReference>
<dbReference type="CDD" id="cd04221">
    <property type="entry name" value="MauL"/>
    <property type="match status" value="1"/>
</dbReference>
<dbReference type="Gene3D" id="2.60.40.420">
    <property type="entry name" value="Cupredoxins - blue copper proteins"/>
    <property type="match status" value="1"/>
</dbReference>
<accession>A0A364NRN5</accession>
<evidence type="ECO:0000313" key="2">
    <source>
        <dbReference type="Proteomes" id="UP000250744"/>
    </source>
</evidence>
<dbReference type="InterPro" id="IPR008972">
    <property type="entry name" value="Cupredoxin"/>
</dbReference>
<gene>
    <name evidence="1" type="ORF">DN062_01405</name>
</gene>
<comment type="caution">
    <text evidence="1">The sequence shown here is derived from an EMBL/GenBank/DDBJ whole genome shotgun (WGS) entry which is preliminary data.</text>
</comment>
<proteinExistence type="predicted"/>
<organism evidence="1 2">
    <name type="scientific">Nitrincola tibetensis</name>
    <dbReference type="NCBI Taxonomy" id="2219697"/>
    <lineage>
        <taxon>Bacteria</taxon>
        <taxon>Pseudomonadati</taxon>
        <taxon>Pseudomonadota</taxon>
        <taxon>Gammaproteobacteria</taxon>
        <taxon>Oceanospirillales</taxon>
        <taxon>Oceanospirillaceae</taxon>
        <taxon>Nitrincola</taxon>
    </lineage>
</organism>
<dbReference type="AlphaFoldDB" id="A0A364NRN5"/>
<keyword evidence="2" id="KW-1185">Reference proteome</keyword>
<dbReference type="Proteomes" id="UP000250744">
    <property type="component" value="Unassembled WGS sequence"/>
</dbReference>
<dbReference type="InterPro" id="IPR034242">
    <property type="entry name" value="MauL"/>
</dbReference>
<evidence type="ECO:0008006" key="3">
    <source>
        <dbReference type="Google" id="ProtNLM"/>
    </source>
</evidence>
<sequence>MIVLFNLIGQPMLNLAAIRNQSLPYILSSIGMITLLFYLDVRAADVQVLVVSESQQPLVNAVIVIEPLGQPLNNTFNATAQVAQIDRAFVPHVQVVQTHTSVSFPNHDDVRHHVYSFSEAKRFELPLYQGTEAAPVVFDQAGIVTLACNIHDQMLGFVYVTDSPWFAVTNASGQAMLRVPDASDYRLRVWHPSLGANESGVEAQYTADQLHALVVTLEPPLLDSRRLIRRTLPSHPH</sequence>
<name>A0A364NRN5_9GAMM</name>
<evidence type="ECO:0000313" key="1">
    <source>
        <dbReference type="EMBL" id="RAU19768.1"/>
    </source>
</evidence>
<reference evidence="1 2" key="1">
    <citation type="submission" date="2018-06" db="EMBL/GenBank/DDBJ databases">
        <title>Nitrincola tibetense sp. nov., isolated from Lake XuguoCo on Tibetan Plateau.</title>
        <authorList>
            <person name="Xing P."/>
        </authorList>
    </citation>
    <scope>NUCLEOTIDE SEQUENCE [LARGE SCALE GENOMIC DNA]</scope>
    <source>
        <strain evidence="2">xg18</strain>
    </source>
</reference>
<protein>
    <recommendedName>
        <fullName evidence="3">Methylamine utilization protein</fullName>
    </recommendedName>
</protein>
<dbReference type="SUPFAM" id="SSF49503">
    <property type="entry name" value="Cupredoxins"/>
    <property type="match status" value="1"/>
</dbReference>